<dbReference type="GO" id="GO:1990189">
    <property type="term" value="F:protein N-terminal-serine acetyltransferase activity"/>
    <property type="evidence" value="ECO:0007669"/>
    <property type="project" value="TreeGrafter"/>
</dbReference>
<organism evidence="2 3">
    <name type="scientific">Oceanobacillus halophilus</name>
    <dbReference type="NCBI Taxonomy" id="930130"/>
    <lineage>
        <taxon>Bacteria</taxon>
        <taxon>Bacillati</taxon>
        <taxon>Bacillota</taxon>
        <taxon>Bacilli</taxon>
        <taxon>Bacillales</taxon>
        <taxon>Bacillaceae</taxon>
        <taxon>Oceanobacillus</taxon>
    </lineage>
</organism>
<dbReference type="Proteomes" id="UP000269301">
    <property type="component" value="Unassembled WGS sequence"/>
</dbReference>
<dbReference type="PANTHER" id="PTHR43441:SF12">
    <property type="entry name" value="RIBOSOMAL N-ACETYLTRANSFERASE YDAF-RELATED"/>
    <property type="match status" value="1"/>
</dbReference>
<dbReference type="Gene3D" id="3.40.630.30">
    <property type="match status" value="1"/>
</dbReference>
<dbReference type="SUPFAM" id="SSF55729">
    <property type="entry name" value="Acyl-CoA N-acyltransferases (Nat)"/>
    <property type="match status" value="1"/>
</dbReference>
<feature type="domain" description="N-acetyltransferase" evidence="1">
    <location>
        <begin position="15"/>
        <end position="176"/>
    </location>
</feature>
<evidence type="ECO:0000259" key="1">
    <source>
        <dbReference type="PROSITE" id="PS51186"/>
    </source>
</evidence>
<dbReference type="Pfam" id="PF13302">
    <property type="entry name" value="Acetyltransf_3"/>
    <property type="match status" value="1"/>
</dbReference>
<dbReference type="AlphaFoldDB" id="A0A495A1T6"/>
<dbReference type="InterPro" id="IPR000182">
    <property type="entry name" value="GNAT_dom"/>
</dbReference>
<evidence type="ECO:0000313" key="3">
    <source>
        <dbReference type="Proteomes" id="UP000269301"/>
    </source>
</evidence>
<accession>A0A495A1T6</accession>
<dbReference type="CDD" id="cd04301">
    <property type="entry name" value="NAT_SF"/>
    <property type="match status" value="1"/>
</dbReference>
<dbReference type="InterPro" id="IPR051908">
    <property type="entry name" value="Ribosomal_N-acetyltransferase"/>
</dbReference>
<evidence type="ECO:0000313" key="2">
    <source>
        <dbReference type="EMBL" id="RKQ32718.1"/>
    </source>
</evidence>
<dbReference type="OrthoDB" id="9799321at2"/>
<keyword evidence="2" id="KW-0808">Transferase</keyword>
<protein>
    <submittedName>
        <fullName evidence="2">N-acetyltransferase</fullName>
    </submittedName>
</protein>
<dbReference type="GO" id="GO:0008999">
    <property type="term" value="F:protein-N-terminal-alanine acetyltransferase activity"/>
    <property type="evidence" value="ECO:0007669"/>
    <property type="project" value="TreeGrafter"/>
</dbReference>
<dbReference type="PANTHER" id="PTHR43441">
    <property type="entry name" value="RIBOSOMAL-PROTEIN-SERINE ACETYLTRANSFERASE"/>
    <property type="match status" value="1"/>
</dbReference>
<dbReference type="RefSeq" id="WP_121204714.1">
    <property type="nucleotide sequence ID" value="NZ_RBZP01000009.1"/>
</dbReference>
<dbReference type="PROSITE" id="PS51186">
    <property type="entry name" value="GNAT"/>
    <property type="match status" value="1"/>
</dbReference>
<keyword evidence="3" id="KW-1185">Reference proteome</keyword>
<dbReference type="GO" id="GO:0005737">
    <property type="term" value="C:cytoplasm"/>
    <property type="evidence" value="ECO:0007669"/>
    <property type="project" value="TreeGrafter"/>
</dbReference>
<sequence>MFIHRVDEDLALKIIDLRDAERIFELTNQSRDYLREWLPWVDMTIKLEDTCEFIKGTLKGYAENRSLTTAILYKGEIVGTAGFNEIKWSNKTAYIGYWLGEAYQGNGIMTKVAKALTNYAFQDLKLHKVEIRAAEGNKKSRSIPERLHFVKEGNIRQAELLNEHYVDHVVYGILAEEWNKMLNND</sequence>
<reference evidence="2 3" key="1">
    <citation type="journal article" date="2016" name="Int. J. Syst. Evol. Microbiol.">
        <title>Oceanobacillus halophilus sp. nov., a novel moderately halophilic bacterium from a hypersaline lake.</title>
        <authorList>
            <person name="Amoozegar M.A."/>
            <person name="Bagheri M."/>
            <person name="Makhdoumi A."/>
            <person name="Nikou M.M."/>
            <person name="Fazeli S.A.S."/>
            <person name="Schumann P."/>
            <person name="Sproer C."/>
            <person name="Sanchez-Porro C."/>
            <person name="Ventosa A."/>
        </authorList>
    </citation>
    <scope>NUCLEOTIDE SEQUENCE [LARGE SCALE GENOMIC DNA]</scope>
    <source>
        <strain evidence="2 3">DSM 23996</strain>
    </source>
</reference>
<dbReference type="InterPro" id="IPR016181">
    <property type="entry name" value="Acyl_CoA_acyltransferase"/>
</dbReference>
<gene>
    <name evidence="2" type="ORF">D8M06_12375</name>
</gene>
<proteinExistence type="predicted"/>
<dbReference type="EMBL" id="RBZP01000009">
    <property type="protein sequence ID" value="RKQ32718.1"/>
    <property type="molecule type" value="Genomic_DNA"/>
</dbReference>
<name>A0A495A1T6_9BACI</name>
<comment type="caution">
    <text evidence="2">The sequence shown here is derived from an EMBL/GenBank/DDBJ whole genome shotgun (WGS) entry which is preliminary data.</text>
</comment>